<gene>
    <name evidence="2" type="ORF">JTE90_022636</name>
</gene>
<dbReference type="AlphaFoldDB" id="A0AAV6TUB9"/>
<proteinExistence type="predicted"/>
<dbReference type="Proteomes" id="UP000827092">
    <property type="component" value="Unassembled WGS sequence"/>
</dbReference>
<evidence type="ECO:0000256" key="1">
    <source>
        <dbReference type="SAM" id="Phobius"/>
    </source>
</evidence>
<keyword evidence="1" id="KW-1133">Transmembrane helix</keyword>
<organism evidence="2 3">
    <name type="scientific">Oedothorax gibbosus</name>
    <dbReference type="NCBI Taxonomy" id="931172"/>
    <lineage>
        <taxon>Eukaryota</taxon>
        <taxon>Metazoa</taxon>
        <taxon>Ecdysozoa</taxon>
        <taxon>Arthropoda</taxon>
        <taxon>Chelicerata</taxon>
        <taxon>Arachnida</taxon>
        <taxon>Araneae</taxon>
        <taxon>Araneomorphae</taxon>
        <taxon>Entelegynae</taxon>
        <taxon>Araneoidea</taxon>
        <taxon>Linyphiidae</taxon>
        <taxon>Erigoninae</taxon>
        <taxon>Oedothorax</taxon>
    </lineage>
</organism>
<name>A0AAV6TUB9_9ARAC</name>
<keyword evidence="3" id="KW-1185">Reference proteome</keyword>
<evidence type="ECO:0000313" key="2">
    <source>
        <dbReference type="EMBL" id="KAG8175213.1"/>
    </source>
</evidence>
<dbReference type="EMBL" id="JAFNEN010001048">
    <property type="protein sequence ID" value="KAG8175213.1"/>
    <property type="molecule type" value="Genomic_DNA"/>
</dbReference>
<keyword evidence="1" id="KW-0812">Transmembrane</keyword>
<comment type="caution">
    <text evidence="2">The sequence shown here is derived from an EMBL/GenBank/DDBJ whole genome shotgun (WGS) entry which is preliminary data.</text>
</comment>
<keyword evidence="1" id="KW-0472">Membrane</keyword>
<feature type="transmembrane region" description="Helical" evidence="1">
    <location>
        <begin position="177"/>
        <end position="197"/>
    </location>
</feature>
<protein>
    <submittedName>
        <fullName evidence="2">Uncharacterized protein</fullName>
    </submittedName>
</protein>
<reference evidence="2 3" key="1">
    <citation type="journal article" date="2022" name="Nat. Ecol. Evol.">
        <title>A masculinizing supergene underlies an exaggerated male reproductive morph in a spider.</title>
        <authorList>
            <person name="Hendrickx F."/>
            <person name="De Corte Z."/>
            <person name="Sonet G."/>
            <person name="Van Belleghem S.M."/>
            <person name="Kostlbacher S."/>
            <person name="Vangestel C."/>
        </authorList>
    </citation>
    <scope>NUCLEOTIDE SEQUENCE [LARGE SCALE GENOMIC DNA]</scope>
    <source>
        <strain evidence="2">W744_W776</strain>
    </source>
</reference>
<evidence type="ECO:0000313" key="3">
    <source>
        <dbReference type="Proteomes" id="UP000827092"/>
    </source>
</evidence>
<sequence length="204" mass="23256">MAVWKKWVLKPAKTSRSFRRFAQTAKSVTHLKAIVKKNKALEFAIKRIFNKTTAKVALGATVVGVGISYINDYIQSNSGCFIKSNNSVCKVKELSCCQPEQVQDVPFCKMSSSLLKPDTCKGFNEDAEKSCCRYCDCKFNDCLPNQTMECRRPTISEALSHYAQAWTTSFWQAITDMFPWLIWIFSILAVLFAVWFGRKMVKSR</sequence>
<accession>A0AAV6TUB9</accession>